<dbReference type="EMBL" id="JARKIF010000050">
    <property type="protein sequence ID" value="KAJ7607312.1"/>
    <property type="molecule type" value="Genomic_DNA"/>
</dbReference>
<proteinExistence type="predicted"/>
<dbReference type="Proteomes" id="UP001221142">
    <property type="component" value="Unassembled WGS sequence"/>
</dbReference>
<sequence length="250" mass="28323">MSNDTLLPDFTRLGPTEPFSVLRKLLWPASEETWANDLALDEPERLATFIQEFTPDDQDSPSKIRYIDLTKNPSLAVDQLAALDVLIVRQDYLDFMAQTQRSRKLDGKPRYGREYLTGEHGTGKSVGAFYFLFRLLAAGQPVFFTPNTNAGIYYFSKSGVDFLQEEGMTMDRKAVMHVVRGSWVIINDPKWQPGNWWVEATLGGIWTAAPEGEWLMQQLTMQLKAGAWGMKPWSPGEIAAVKTLRTNQLQ</sequence>
<reference evidence="1" key="1">
    <citation type="submission" date="2023-03" db="EMBL/GenBank/DDBJ databases">
        <title>Massive genome expansion in bonnet fungi (Mycena s.s.) driven by repeated elements and novel gene families across ecological guilds.</title>
        <authorList>
            <consortium name="Lawrence Berkeley National Laboratory"/>
            <person name="Harder C.B."/>
            <person name="Miyauchi S."/>
            <person name="Viragh M."/>
            <person name="Kuo A."/>
            <person name="Thoen E."/>
            <person name="Andreopoulos B."/>
            <person name="Lu D."/>
            <person name="Skrede I."/>
            <person name="Drula E."/>
            <person name="Henrissat B."/>
            <person name="Morin E."/>
            <person name="Kohler A."/>
            <person name="Barry K."/>
            <person name="LaButti K."/>
            <person name="Morin E."/>
            <person name="Salamov A."/>
            <person name="Lipzen A."/>
            <person name="Mereny Z."/>
            <person name="Hegedus B."/>
            <person name="Baldrian P."/>
            <person name="Stursova M."/>
            <person name="Weitz H."/>
            <person name="Taylor A."/>
            <person name="Grigoriev I.V."/>
            <person name="Nagy L.G."/>
            <person name="Martin F."/>
            <person name="Kauserud H."/>
        </authorList>
    </citation>
    <scope>NUCLEOTIDE SEQUENCE</scope>
    <source>
        <strain evidence="1">9284</strain>
    </source>
</reference>
<protein>
    <submittedName>
        <fullName evidence="1">Uncharacterized protein</fullName>
    </submittedName>
</protein>
<gene>
    <name evidence="1" type="ORF">FB45DRAFT_948034</name>
</gene>
<organism evidence="1 2">
    <name type="scientific">Roridomyces roridus</name>
    <dbReference type="NCBI Taxonomy" id="1738132"/>
    <lineage>
        <taxon>Eukaryota</taxon>
        <taxon>Fungi</taxon>
        <taxon>Dikarya</taxon>
        <taxon>Basidiomycota</taxon>
        <taxon>Agaricomycotina</taxon>
        <taxon>Agaricomycetes</taxon>
        <taxon>Agaricomycetidae</taxon>
        <taxon>Agaricales</taxon>
        <taxon>Marasmiineae</taxon>
        <taxon>Mycenaceae</taxon>
        <taxon>Roridomyces</taxon>
    </lineage>
</organism>
<evidence type="ECO:0000313" key="2">
    <source>
        <dbReference type="Proteomes" id="UP001221142"/>
    </source>
</evidence>
<keyword evidence="2" id="KW-1185">Reference proteome</keyword>
<dbReference type="AlphaFoldDB" id="A0AAD7B0S5"/>
<comment type="caution">
    <text evidence="1">The sequence shown here is derived from an EMBL/GenBank/DDBJ whole genome shotgun (WGS) entry which is preliminary data.</text>
</comment>
<evidence type="ECO:0000313" key="1">
    <source>
        <dbReference type="EMBL" id="KAJ7607312.1"/>
    </source>
</evidence>
<accession>A0AAD7B0S5</accession>
<name>A0AAD7B0S5_9AGAR</name>